<feature type="compositionally biased region" description="Low complexity" evidence="1">
    <location>
        <begin position="78"/>
        <end position="96"/>
    </location>
</feature>
<feature type="compositionally biased region" description="Low complexity" evidence="1">
    <location>
        <begin position="143"/>
        <end position="158"/>
    </location>
</feature>
<evidence type="ECO:0000313" key="2">
    <source>
        <dbReference type="EMBL" id="SPO25730.1"/>
    </source>
</evidence>
<name>A0A5C3E6L1_9BASI</name>
<evidence type="ECO:0000313" key="3">
    <source>
        <dbReference type="Proteomes" id="UP000324022"/>
    </source>
</evidence>
<gene>
    <name evidence="2" type="ORF">UTRI_03095</name>
</gene>
<evidence type="ECO:0000256" key="1">
    <source>
        <dbReference type="SAM" id="MobiDB-lite"/>
    </source>
</evidence>
<proteinExistence type="predicted"/>
<dbReference type="AlphaFoldDB" id="A0A5C3E6L1"/>
<organism evidence="2 3">
    <name type="scientific">Ustilago trichophora</name>
    <dbReference type="NCBI Taxonomy" id="86804"/>
    <lineage>
        <taxon>Eukaryota</taxon>
        <taxon>Fungi</taxon>
        <taxon>Dikarya</taxon>
        <taxon>Basidiomycota</taxon>
        <taxon>Ustilaginomycotina</taxon>
        <taxon>Ustilaginomycetes</taxon>
        <taxon>Ustilaginales</taxon>
        <taxon>Ustilaginaceae</taxon>
        <taxon>Ustilago</taxon>
    </lineage>
</organism>
<protein>
    <submittedName>
        <fullName evidence="2">Uncharacterized protein</fullName>
    </submittedName>
</protein>
<feature type="compositionally biased region" description="Polar residues" evidence="1">
    <location>
        <begin position="509"/>
        <end position="526"/>
    </location>
</feature>
<feature type="region of interest" description="Disordered" evidence="1">
    <location>
        <begin position="434"/>
        <end position="560"/>
    </location>
</feature>
<feature type="region of interest" description="Disordered" evidence="1">
    <location>
        <begin position="1"/>
        <end position="65"/>
    </location>
</feature>
<feature type="compositionally biased region" description="Basic and acidic residues" evidence="1">
    <location>
        <begin position="472"/>
        <end position="490"/>
    </location>
</feature>
<feature type="region of interest" description="Disordered" evidence="1">
    <location>
        <begin position="389"/>
        <end position="422"/>
    </location>
</feature>
<sequence>MDDVDQQYELHPPTVDTFTAATTTTSNGRATPAVQNGSSSTKTPKTAAASAGPIPMTMPSILRNPGISHSNHLSYLLDRSRGSSSSSSYPPTSSRTGKPRSGSNANQLGRRKQRRSENARLLSNPHAVRPSVKDYRLHSNEIKSTFPSSSSTFSGSKPNNQPVPAHSHATYSEPTHDPISATQGHFGKSLRDAQRVLKRLEVGNISDAMIAENKAGELERFIWLVEREIRLWSTDDVHVFPPTSGGDRKLGRVLLDSEFNFTASPMNPSTSQADLPTVVLDTVKPGQEGGQLVEFQRTPNALVWLIHDPFLRLVVHCLARVCKCPSFSKDDVARPGLRFTWVLNRNPLARRGRRGRRVSVSSSAAAETALNAAELGRPAAVQMIAAGGMLDTPPTTDFDSQTETETESELGGDTDTTDGESLAGSVVVVQSIRDTAHRDNGHDEDEGDADPEENAEGDEGLEAVDTDEEEAEILRRVRRWAIDSHRQRAAEDEDDTSSTSRPTRAGKTATRSRLSQGLSAKVQSQDPDAALTASIIAEEEDDEEDDVDEVEARSITSDVA</sequence>
<feature type="compositionally biased region" description="Basic and acidic residues" evidence="1">
    <location>
        <begin position="131"/>
        <end position="141"/>
    </location>
</feature>
<reference evidence="2 3" key="1">
    <citation type="submission" date="2018-03" db="EMBL/GenBank/DDBJ databases">
        <authorList>
            <person name="Guldener U."/>
        </authorList>
    </citation>
    <scope>NUCLEOTIDE SEQUENCE [LARGE SCALE GENOMIC DNA]</scope>
    <source>
        <strain evidence="2 3">NBRC100155</strain>
    </source>
</reference>
<feature type="compositionally biased region" description="Acidic residues" evidence="1">
    <location>
        <begin position="400"/>
        <end position="418"/>
    </location>
</feature>
<feature type="compositionally biased region" description="Acidic residues" evidence="1">
    <location>
        <begin position="442"/>
        <end position="471"/>
    </location>
</feature>
<feature type="compositionally biased region" description="Low complexity" evidence="1">
    <location>
        <begin position="14"/>
        <end position="53"/>
    </location>
</feature>
<accession>A0A5C3E6L1</accession>
<feature type="region of interest" description="Disordered" evidence="1">
    <location>
        <begin position="78"/>
        <end position="187"/>
    </location>
</feature>
<keyword evidence="3" id="KW-1185">Reference proteome</keyword>
<feature type="compositionally biased region" description="Acidic residues" evidence="1">
    <location>
        <begin position="537"/>
        <end position="549"/>
    </location>
</feature>
<dbReference type="OrthoDB" id="10256743at2759"/>
<dbReference type="EMBL" id="OOIN01000012">
    <property type="protein sequence ID" value="SPO25730.1"/>
    <property type="molecule type" value="Genomic_DNA"/>
</dbReference>
<dbReference type="Proteomes" id="UP000324022">
    <property type="component" value="Unassembled WGS sequence"/>
</dbReference>